<dbReference type="STRING" id="871741.SAMN05192570_2384"/>
<dbReference type="InterPro" id="IPR037493">
    <property type="entry name" value="ExoIII-like"/>
</dbReference>
<dbReference type="CDD" id="cd09086">
    <property type="entry name" value="ExoIII-like_AP-endo"/>
    <property type="match status" value="1"/>
</dbReference>
<feature type="binding site" evidence="6">
    <location>
        <position position="34"/>
    </location>
    <ligand>
        <name>Mg(2+)</name>
        <dbReference type="ChEBI" id="CHEBI:18420"/>
        <label>1</label>
    </ligand>
</feature>
<feature type="compositionally biased region" description="Basic and acidic residues" evidence="8">
    <location>
        <begin position="241"/>
        <end position="255"/>
    </location>
</feature>
<keyword evidence="11" id="KW-1185">Reference proteome</keyword>
<dbReference type="PROSITE" id="PS51435">
    <property type="entry name" value="AP_NUCLEASE_F1_4"/>
    <property type="match status" value="1"/>
</dbReference>
<evidence type="ECO:0000313" key="10">
    <source>
        <dbReference type="EMBL" id="SFS75979.1"/>
    </source>
</evidence>
<dbReference type="GO" id="GO:0004519">
    <property type="term" value="F:endonuclease activity"/>
    <property type="evidence" value="ECO:0007669"/>
    <property type="project" value="InterPro"/>
</dbReference>
<dbReference type="OrthoDB" id="9803914at2"/>
<dbReference type="Gene3D" id="3.60.10.10">
    <property type="entry name" value="Endonuclease/exonuclease/phosphatase"/>
    <property type="match status" value="1"/>
</dbReference>
<evidence type="ECO:0000256" key="5">
    <source>
        <dbReference type="PIRSR" id="PIRSR604808-1"/>
    </source>
</evidence>
<feature type="domain" description="Endonuclease/exonuclease/phosphatase" evidence="9">
    <location>
        <begin position="4"/>
        <end position="256"/>
    </location>
</feature>
<feature type="binding site" evidence="6">
    <location>
        <position position="255"/>
    </location>
    <ligand>
        <name>Mg(2+)</name>
        <dbReference type="ChEBI" id="CHEBI:18420"/>
        <label>1</label>
    </ligand>
</feature>
<feature type="site" description="Interaction with DNA substrate" evidence="7">
    <location>
        <position position="256"/>
    </location>
</feature>
<feature type="site" description="Transition state stabilizer" evidence="7">
    <location>
        <position position="157"/>
    </location>
</feature>
<dbReference type="GO" id="GO:0008311">
    <property type="term" value="F:double-stranded DNA 3'-5' DNA exonuclease activity"/>
    <property type="evidence" value="ECO:0007669"/>
    <property type="project" value="InterPro"/>
</dbReference>
<dbReference type="SUPFAM" id="SSF56219">
    <property type="entry name" value="DNase I-like"/>
    <property type="match status" value="1"/>
</dbReference>
<feature type="active site" description="Proton acceptor" evidence="5">
    <location>
        <position position="256"/>
    </location>
</feature>
<feature type="active site" description="Proton donor/acceptor" evidence="5">
    <location>
        <position position="155"/>
    </location>
</feature>
<dbReference type="PANTHER" id="PTHR43250:SF2">
    <property type="entry name" value="EXODEOXYRIBONUCLEASE III"/>
    <property type="match status" value="1"/>
</dbReference>
<sequence>MRIATWNVNSVNARLPTVLAWLEAAQPDVVGLQEIKCLDEKFPREAIEDLGYNIETHGQKSYNGVALLSKHPMSDVRRGLPGVDASGHEAEVEQARYIEAVIETSRPVRVGCLYLPNGNPIGTAKFAYKLAWFDRLQAHARTLLADEEAFTLCGDYNVIPTPEDARNPSAWVGDALYQPESQAAFRALRHLGLYDAGELGKQPPGTFTFWDYQAGAWQRDHGIRIDFHLLSPQAADRFRGVETHREARDMDKPSDHVPVVVDLED</sequence>
<evidence type="ECO:0000256" key="2">
    <source>
        <dbReference type="ARBA" id="ARBA00022723"/>
    </source>
</evidence>
<comment type="cofactor">
    <cofactor evidence="6">
        <name>Mg(2+)</name>
        <dbReference type="ChEBI" id="CHEBI:18420"/>
    </cofactor>
    <cofactor evidence="6">
        <name>Mn(2+)</name>
        <dbReference type="ChEBI" id="CHEBI:29035"/>
    </cofactor>
    <text evidence="6">Probably binds two magnesium or manganese ions per subunit.</text>
</comment>
<dbReference type="AlphaFoldDB" id="A0A1I6SGD6"/>
<feature type="site" description="Important for catalytic activity" evidence="7">
    <location>
        <position position="226"/>
    </location>
</feature>
<keyword evidence="6" id="KW-0464">Manganese</keyword>
<dbReference type="Pfam" id="PF03372">
    <property type="entry name" value="Exo_endo_phos"/>
    <property type="match status" value="1"/>
</dbReference>
<evidence type="ECO:0000256" key="3">
    <source>
        <dbReference type="ARBA" id="ARBA00022801"/>
    </source>
</evidence>
<feature type="binding site" evidence="6">
    <location>
        <position position="157"/>
    </location>
    <ligand>
        <name>Mg(2+)</name>
        <dbReference type="ChEBI" id="CHEBI:18420"/>
        <label>1</label>
    </ligand>
</feature>
<proteinExistence type="inferred from homology"/>
<gene>
    <name evidence="10" type="ORF">SAMN05192570_2384</name>
</gene>
<dbReference type="InterPro" id="IPR004808">
    <property type="entry name" value="AP_endonuc_1"/>
</dbReference>
<feature type="active site" evidence="5">
    <location>
        <position position="114"/>
    </location>
</feature>
<dbReference type="RefSeq" id="WP_092310861.1">
    <property type="nucleotide sequence ID" value="NZ_FOZV01000005.1"/>
</dbReference>
<dbReference type="GO" id="GO:0046872">
    <property type="term" value="F:metal ion binding"/>
    <property type="evidence" value="ECO:0007669"/>
    <property type="project" value="UniProtKB-KW"/>
</dbReference>
<feature type="binding site" evidence="6">
    <location>
        <position position="256"/>
    </location>
    <ligand>
        <name>Mg(2+)</name>
        <dbReference type="ChEBI" id="CHEBI:18420"/>
        <label>1</label>
    </ligand>
</feature>
<dbReference type="NCBIfam" id="TIGR00633">
    <property type="entry name" value="xth"/>
    <property type="match status" value="1"/>
</dbReference>
<accession>A0A1I6SGD6</accession>
<feature type="binding site" evidence="6">
    <location>
        <position position="7"/>
    </location>
    <ligand>
        <name>Mg(2+)</name>
        <dbReference type="ChEBI" id="CHEBI:18420"/>
        <label>1</label>
    </ligand>
</feature>
<evidence type="ECO:0000256" key="7">
    <source>
        <dbReference type="PIRSR" id="PIRSR604808-3"/>
    </source>
</evidence>
<evidence type="ECO:0000256" key="4">
    <source>
        <dbReference type="ARBA" id="ARBA00022842"/>
    </source>
</evidence>
<dbReference type="NCBIfam" id="TIGR00195">
    <property type="entry name" value="exoDNase_III"/>
    <property type="match status" value="1"/>
</dbReference>
<dbReference type="GO" id="GO:0006281">
    <property type="term" value="P:DNA repair"/>
    <property type="evidence" value="ECO:0007669"/>
    <property type="project" value="InterPro"/>
</dbReference>
<keyword evidence="2 6" id="KW-0479">Metal-binding</keyword>
<dbReference type="GO" id="GO:0003677">
    <property type="term" value="F:DNA binding"/>
    <property type="evidence" value="ECO:0007669"/>
    <property type="project" value="InterPro"/>
</dbReference>
<keyword evidence="3" id="KW-0378">Hydrolase</keyword>
<evidence type="ECO:0000259" key="9">
    <source>
        <dbReference type="Pfam" id="PF03372"/>
    </source>
</evidence>
<dbReference type="EMBL" id="FOZV01000005">
    <property type="protein sequence ID" value="SFS75979.1"/>
    <property type="molecule type" value="Genomic_DNA"/>
</dbReference>
<dbReference type="InterPro" id="IPR036691">
    <property type="entry name" value="Endo/exonu/phosph_ase_sf"/>
</dbReference>
<dbReference type="PROSITE" id="PS00726">
    <property type="entry name" value="AP_NUCLEASE_F1_1"/>
    <property type="match status" value="1"/>
</dbReference>
<evidence type="ECO:0000256" key="6">
    <source>
        <dbReference type="PIRSR" id="PIRSR604808-2"/>
    </source>
</evidence>
<feature type="region of interest" description="Disordered" evidence="8">
    <location>
        <begin position="241"/>
        <end position="265"/>
    </location>
</feature>
<evidence type="ECO:0000256" key="8">
    <source>
        <dbReference type="SAM" id="MobiDB-lite"/>
    </source>
</evidence>
<keyword evidence="4 6" id="KW-0460">Magnesium</keyword>
<reference evidence="11" key="1">
    <citation type="submission" date="2016-10" db="EMBL/GenBank/DDBJ databases">
        <authorList>
            <person name="Varghese N."/>
            <person name="Submissions S."/>
        </authorList>
    </citation>
    <scope>NUCLEOTIDE SEQUENCE [LARGE SCALE GENOMIC DNA]</scope>
    <source>
        <strain evidence="11">CGMCC 1.10683</strain>
    </source>
</reference>
<dbReference type="Proteomes" id="UP000198788">
    <property type="component" value="Unassembled WGS sequence"/>
</dbReference>
<feature type="binding site" evidence="6">
    <location>
        <position position="155"/>
    </location>
    <ligand>
        <name>Mg(2+)</name>
        <dbReference type="ChEBI" id="CHEBI:18420"/>
        <label>1</label>
    </ligand>
</feature>
<organism evidence="10 11">
    <name type="scientific">Brevundimonas viscosa</name>
    <dbReference type="NCBI Taxonomy" id="871741"/>
    <lineage>
        <taxon>Bacteria</taxon>
        <taxon>Pseudomonadati</taxon>
        <taxon>Pseudomonadota</taxon>
        <taxon>Alphaproteobacteria</taxon>
        <taxon>Caulobacterales</taxon>
        <taxon>Caulobacteraceae</taxon>
        <taxon>Brevundimonas</taxon>
    </lineage>
</organism>
<dbReference type="PANTHER" id="PTHR43250">
    <property type="entry name" value="EXODEOXYRIBONUCLEASE III"/>
    <property type="match status" value="1"/>
</dbReference>
<evidence type="ECO:0000256" key="1">
    <source>
        <dbReference type="ARBA" id="ARBA00007092"/>
    </source>
</evidence>
<evidence type="ECO:0000313" key="11">
    <source>
        <dbReference type="Proteomes" id="UP000198788"/>
    </source>
</evidence>
<protein>
    <submittedName>
        <fullName evidence="10">Exodeoxyribonuclease III</fullName>
    </submittedName>
</protein>
<comment type="similarity">
    <text evidence="1">Belongs to the DNA repair enzymes AP/ExoA family.</text>
</comment>
<dbReference type="InterPro" id="IPR005135">
    <property type="entry name" value="Endo/exonuclease/phosphatase"/>
</dbReference>
<dbReference type="InterPro" id="IPR020847">
    <property type="entry name" value="AP_endonuclease_F1_BS"/>
</dbReference>
<name>A0A1I6SGD6_9CAUL</name>